<dbReference type="Proteomes" id="UP001060085">
    <property type="component" value="Linkage Group LG06"/>
</dbReference>
<evidence type="ECO:0000313" key="1">
    <source>
        <dbReference type="EMBL" id="KAI5660430.1"/>
    </source>
</evidence>
<name>A0ACC0AHU5_CATRO</name>
<proteinExistence type="predicted"/>
<comment type="caution">
    <text evidence="1">The sequence shown here is derived from an EMBL/GenBank/DDBJ whole genome shotgun (WGS) entry which is preliminary data.</text>
</comment>
<organism evidence="1 2">
    <name type="scientific">Catharanthus roseus</name>
    <name type="common">Madagascar periwinkle</name>
    <name type="synonym">Vinca rosea</name>
    <dbReference type="NCBI Taxonomy" id="4058"/>
    <lineage>
        <taxon>Eukaryota</taxon>
        <taxon>Viridiplantae</taxon>
        <taxon>Streptophyta</taxon>
        <taxon>Embryophyta</taxon>
        <taxon>Tracheophyta</taxon>
        <taxon>Spermatophyta</taxon>
        <taxon>Magnoliopsida</taxon>
        <taxon>eudicotyledons</taxon>
        <taxon>Gunneridae</taxon>
        <taxon>Pentapetalae</taxon>
        <taxon>asterids</taxon>
        <taxon>lamiids</taxon>
        <taxon>Gentianales</taxon>
        <taxon>Apocynaceae</taxon>
        <taxon>Rauvolfioideae</taxon>
        <taxon>Vinceae</taxon>
        <taxon>Catharanthinae</taxon>
        <taxon>Catharanthus</taxon>
    </lineage>
</organism>
<dbReference type="EMBL" id="CM044706">
    <property type="protein sequence ID" value="KAI5660430.1"/>
    <property type="molecule type" value="Genomic_DNA"/>
</dbReference>
<protein>
    <submittedName>
        <fullName evidence="1">Uncharacterized protein</fullName>
    </submittedName>
</protein>
<accession>A0ACC0AHU5</accession>
<gene>
    <name evidence="1" type="ORF">M9H77_29223</name>
</gene>
<reference evidence="2" key="1">
    <citation type="journal article" date="2023" name="Nat. Plants">
        <title>Single-cell RNA sequencing provides a high-resolution roadmap for understanding the multicellular compartmentation of specialized metabolism.</title>
        <authorList>
            <person name="Sun S."/>
            <person name="Shen X."/>
            <person name="Li Y."/>
            <person name="Li Y."/>
            <person name="Wang S."/>
            <person name="Li R."/>
            <person name="Zhang H."/>
            <person name="Shen G."/>
            <person name="Guo B."/>
            <person name="Wei J."/>
            <person name="Xu J."/>
            <person name="St-Pierre B."/>
            <person name="Chen S."/>
            <person name="Sun C."/>
        </authorList>
    </citation>
    <scope>NUCLEOTIDE SEQUENCE [LARGE SCALE GENOMIC DNA]</scope>
</reference>
<sequence>MLNLRSSSKPVYLSFTALKFQHRRHIYLNYHKRPKKSDSKKSSPEKPWKRFNAGRFRKPVPFLTEMKNCQDSDEAISLFMNIMKWLARARNFEVVATFLDYLRTLDIRCQEPLFIALFQHYGKAKMPHQAIELFHKMKSFNCPRTLQSFNTILNVLVDNNFSAEAAEMFKRSSKMGFRPNSVTFNIMIKMWLQKCEWERAKEVFDEMLDREVEPTVVSYNSLIGFLCKKGEFNEAKLLFDDMVKKRRSPNHVTYALLMEGLCFLGKFKEAKNMMFYLFKCKLLIII</sequence>
<evidence type="ECO:0000313" key="2">
    <source>
        <dbReference type="Proteomes" id="UP001060085"/>
    </source>
</evidence>
<keyword evidence="2" id="KW-1185">Reference proteome</keyword>